<dbReference type="Gramene" id="EOY10425">
    <property type="protein sequence ID" value="EOY10425"/>
    <property type="gene ID" value="TCM_025792"/>
</dbReference>
<proteinExistence type="predicted"/>
<keyword evidence="2" id="KW-1185">Reference proteome</keyword>
<dbReference type="AlphaFoldDB" id="A0A061EZ93"/>
<organism evidence="1 2">
    <name type="scientific">Theobroma cacao</name>
    <name type="common">Cacao</name>
    <name type="synonym">Cocoa</name>
    <dbReference type="NCBI Taxonomy" id="3641"/>
    <lineage>
        <taxon>Eukaryota</taxon>
        <taxon>Viridiplantae</taxon>
        <taxon>Streptophyta</taxon>
        <taxon>Embryophyta</taxon>
        <taxon>Tracheophyta</taxon>
        <taxon>Spermatophyta</taxon>
        <taxon>Magnoliopsida</taxon>
        <taxon>eudicotyledons</taxon>
        <taxon>Gunneridae</taxon>
        <taxon>Pentapetalae</taxon>
        <taxon>rosids</taxon>
        <taxon>malvids</taxon>
        <taxon>Malvales</taxon>
        <taxon>Malvaceae</taxon>
        <taxon>Byttnerioideae</taxon>
        <taxon>Theobroma</taxon>
    </lineage>
</organism>
<dbReference type="Proteomes" id="UP000026915">
    <property type="component" value="Chromosome 5"/>
</dbReference>
<dbReference type="InParanoid" id="A0A061EZ93"/>
<accession>A0A061EZ93</accession>
<dbReference type="HOGENOM" id="CLU_2113382_0_0_1"/>
<dbReference type="EMBL" id="CM001883">
    <property type="protein sequence ID" value="EOY10425.1"/>
    <property type="molecule type" value="Genomic_DNA"/>
</dbReference>
<sequence>MVQISQFCHRIDGSDITNSKFESFNIHECPEKCQKIFSMVDAAPPNGFLDEAVTANSQAPGKPWELNPQRLATVQEEVTVEQRFRDAETIVEFALDEDGRLLRNGPSKQLKFSTS</sequence>
<evidence type="ECO:0000313" key="1">
    <source>
        <dbReference type="EMBL" id="EOY10425.1"/>
    </source>
</evidence>
<protein>
    <submittedName>
        <fullName evidence="1">Uncharacterized protein</fullName>
    </submittedName>
</protein>
<name>A0A061EZ93_THECC</name>
<gene>
    <name evidence="1" type="ORF">TCM_025792</name>
</gene>
<evidence type="ECO:0000313" key="2">
    <source>
        <dbReference type="Proteomes" id="UP000026915"/>
    </source>
</evidence>
<reference evidence="1 2" key="1">
    <citation type="journal article" date="2013" name="Genome Biol.">
        <title>The genome sequence of the most widely cultivated cacao type and its use to identify candidate genes regulating pod color.</title>
        <authorList>
            <person name="Motamayor J.C."/>
            <person name="Mockaitis K."/>
            <person name="Schmutz J."/>
            <person name="Haiminen N."/>
            <person name="Iii D.L."/>
            <person name="Cornejo O."/>
            <person name="Findley S.D."/>
            <person name="Zheng P."/>
            <person name="Utro F."/>
            <person name="Royaert S."/>
            <person name="Saski C."/>
            <person name="Jenkins J."/>
            <person name="Podicheti R."/>
            <person name="Zhao M."/>
            <person name="Scheffler B.E."/>
            <person name="Stack J.C."/>
            <person name="Feltus F.A."/>
            <person name="Mustiga G.M."/>
            <person name="Amores F."/>
            <person name="Phillips W."/>
            <person name="Marelli J.P."/>
            <person name="May G.D."/>
            <person name="Shapiro H."/>
            <person name="Ma J."/>
            <person name="Bustamante C.D."/>
            <person name="Schnell R.J."/>
            <person name="Main D."/>
            <person name="Gilbert D."/>
            <person name="Parida L."/>
            <person name="Kuhn D.N."/>
        </authorList>
    </citation>
    <scope>NUCLEOTIDE SEQUENCE [LARGE SCALE GENOMIC DNA]</scope>
    <source>
        <strain evidence="2">cv. Matina 1-6</strain>
    </source>
</reference>